<accession>A0A7L3DDR6</accession>
<name>A0A7L3DDR6_PLUSO</name>
<keyword evidence="3" id="KW-0812">Transmembrane</keyword>
<evidence type="ECO:0000256" key="7">
    <source>
        <dbReference type="SAM" id="MobiDB-lite"/>
    </source>
</evidence>
<evidence type="ECO:0000256" key="3">
    <source>
        <dbReference type="ARBA" id="ARBA00022692"/>
    </source>
</evidence>
<proteinExistence type="inferred from homology"/>
<keyword evidence="5" id="KW-1133">Transmembrane helix</keyword>
<dbReference type="SMART" id="SM01265">
    <property type="entry name" value="Mab-21"/>
    <property type="match status" value="1"/>
</dbReference>
<dbReference type="InterPro" id="IPR026250">
    <property type="entry name" value="ITPRIP-like"/>
</dbReference>
<protein>
    <submittedName>
        <fullName evidence="9">IPIL1 protein</fullName>
    </submittedName>
</protein>
<evidence type="ECO:0000256" key="6">
    <source>
        <dbReference type="ARBA" id="ARBA00023136"/>
    </source>
</evidence>
<dbReference type="PRINTS" id="PR02107">
    <property type="entry name" value="INOS145TPRIP"/>
</dbReference>
<evidence type="ECO:0000313" key="9">
    <source>
        <dbReference type="EMBL" id="NXT53779.1"/>
    </source>
</evidence>
<evidence type="ECO:0000259" key="8">
    <source>
        <dbReference type="Pfam" id="PF20266"/>
    </source>
</evidence>
<comment type="similarity">
    <text evidence="2">Belongs to the ITPRIP family.</text>
</comment>
<gene>
    <name evidence="9" type="primary">Itpripl1_1</name>
    <name evidence="9" type="ORF">PLUSOC_R04414</name>
</gene>
<feature type="non-terminal residue" evidence="9">
    <location>
        <position position="1"/>
    </location>
</feature>
<dbReference type="Gene3D" id="1.10.1410.40">
    <property type="match status" value="1"/>
</dbReference>
<evidence type="ECO:0000256" key="4">
    <source>
        <dbReference type="ARBA" id="ARBA00022729"/>
    </source>
</evidence>
<feature type="domain" description="Mab-21-like HhH/H2TH-like" evidence="8">
    <location>
        <begin position="293"/>
        <end position="350"/>
    </location>
</feature>
<reference evidence="9 10" key="1">
    <citation type="submission" date="2019-09" db="EMBL/GenBank/DDBJ databases">
        <title>Bird 10,000 Genomes (B10K) Project - Family phase.</title>
        <authorList>
            <person name="Zhang G."/>
        </authorList>
    </citation>
    <scope>NUCLEOTIDE SEQUENCE [LARGE SCALE GENOMIC DNA]</scope>
    <source>
        <strain evidence="9">B10K-DU-012-14</strain>
        <tissue evidence="9">Blood</tissue>
    </source>
</reference>
<dbReference type="GO" id="GO:0016020">
    <property type="term" value="C:membrane"/>
    <property type="evidence" value="ECO:0007669"/>
    <property type="project" value="UniProtKB-SubCell"/>
</dbReference>
<comment type="caution">
    <text evidence="9">The sequence shown here is derived from an EMBL/GenBank/DDBJ whole genome shotgun (WGS) entry which is preliminary data.</text>
</comment>
<dbReference type="InterPro" id="IPR046906">
    <property type="entry name" value="Mab-21_HhH/H2TH-like"/>
</dbReference>
<evidence type="ECO:0000256" key="1">
    <source>
        <dbReference type="ARBA" id="ARBA00004479"/>
    </source>
</evidence>
<feature type="region of interest" description="Disordered" evidence="7">
    <location>
        <begin position="1"/>
        <end position="20"/>
    </location>
</feature>
<keyword evidence="10" id="KW-1185">Reference proteome</keyword>
<dbReference type="AlphaFoldDB" id="A0A7L3DDR6"/>
<dbReference type="EMBL" id="VZTS01018704">
    <property type="protein sequence ID" value="NXT53779.1"/>
    <property type="molecule type" value="Genomic_DNA"/>
</dbReference>
<dbReference type="PANTHER" id="PTHR10656:SF40">
    <property type="entry name" value="INOSITOL 1,4,5-TRISPHOSPHATE RECEPTOR-INTERACTING PROTEIN-LIKE 1"/>
    <property type="match status" value="1"/>
</dbReference>
<dbReference type="Pfam" id="PF20266">
    <property type="entry name" value="Mab-21_C"/>
    <property type="match status" value="1"/>
</dbReference>
<keyword evidence="6" id="KW-0472">Membrane</keyword>
<sequence>NAKEVSSGSDTEEEVESEKDADHQRRLVKFFAKRIHWSEQSMAYRSQLVEELMDDLLDVIQERFSNTFLPVLQQVIGVGSAFEGWSPRGYDSVYHLLVPLKPRHGHTFQLELGTAGQMPAKFSCVHVDLECTCRRNQPGENTLCLLHHPEEELRRKQGASLLGTLCTGSYLDAQKTAQWFQQLVTSAWGHMPQSRRYNMKVLPSSRSCKLQLTNASGKNLFIELVFGVQQGNSDIFLSSHTTEVATFIPSTLWPETYAVAEANFFRHMARQAPQDTFYLKCLQLCARILVDTSFSTYTLKTVVMHLLSTIPPSSWSRRKCLMRLQDIMCYLHGSLEEKRLDHFLFGNENMPEDIILPPAFQTAEPLNLFQRLVQDPTAHAKALQDFEEL</sequence>
<organism evidence="9 10">
    <name type="scientific">Pluvianellus socialis</name>
    <name type="common">Magellanic plover</name>
    <dbReference type="NCBI Taxonomy" id="227228"/>
    <lineage>
        <taxon>Eukaryota</taxon>
        <taxon>Metazoa</taxon>
        <taxon>Chordata</taxon>
        <taxon>Craniata</taxon>
        <taxon>Vertebrata</taxon>
        <taxon>Euteleostomi</taxon>
        <taxon>Archelosauria</taxon>
        <taxon>Archosauria</taxon>
        <taxon>Dinosauria</taxon>
        <taxon>Saurischia</taxon>
        <taxon>Theropoda</taxon>
        <taxon>Coelurosauria</taxon>
        <taxon>Aves</taxon>
        <taxon>Neognathae</taxon>
        <taxon>Neoaves</taxon>
        <taxon>Charadriiformes</taxon>
        <taxon>Charadriidae</taxon>
        <taxon>Pluvianellus</taxon>
    </lineage>
</organism>
<evidence type="ECO:0000256" key="5">
    <source>
        <dbReference type="ARBA" id="ARBA00022989"/>
    </source>
</evidence>
<dbReference type="InterPro" id="IPR024810">
    <property type="entry name" value="MAB21L/cGLR"/>
</dbReference>
<evidence type="ECO:0000256" key="2">
    <source>
        <dbReference type="ARBA" id="ARBA00005554"/>
    </source>
</evidence>
<dbReference type="Proteomes" id="UP000519225">
    <property type="component" value="Unassembled WGS sequence"/>
</dbReference>
<comment type="subcellular location">
    <subcellularLocation>
        <location evidence="1">Membrane</location>
        <topology evidence="1">Single-pass type I membrane protein</topology>
    </subcellularLocation>
</comment>
<keyword evidence="4" id="KW-0732">Signal</keyword>
<evidence type="ECO:0000313" key="10">
    <source>
        <dbReference type="Proteomes" id="UP000519225"/>
    </source>
</evidence>
<feature type="non-terminal residue" evidence="9">
    <location>
        <position position="389"/>
    </location>
</feature>
<dbReference type="PANTHER" id="PTHR10656">
    <property type="entry name" value="CELL FATE DETERMINING PROTEIN MAB21-RELATED"/>
    <property type="match status" value="1"/>
</dbReference>
<dbReference type="Gene3D" id="3.30.460.90">
    <property type="match status" value="1"/>
</dbReference>